<keyword evidence="2" id="KW-1185">Reference proteome</keyword>
<dbReference type="PANTHER" id="PTHR21780:SF0">
    <property type="entry name" value="TRANSMEMBRANE PROTEIN 209"/>
    <property type="match status" value="1"/>
</dbReference>
<reference evidence="1 2" key="2">
    <citation type="journal article" date="2019" name="G3 (Bethesda)">
        <title>Hybrid Assembly of the Genome of the Entomopathogenic Nematode Steinernema carpocapsae Identifies the X-Chromosome.</title>
        <authorList>
            <person name="Serra L."/>
            <person name="Macchietto M."/>
            <person name="Macias-Munoz A."/>
            <person name="McGill C.J."/>
            <person name="Rodriguez I.M."/>
            <person name="Rodriguez B."/>
            <person name="Murad R."/>
            <person name="Mortazavi A."/>
        </authorList>
    </citation>
    <scope>NUCLEOTIDE SEQUENCE [LARGE SCALE GENOMIC DNA]</scope>
    <source>
        <strain evidence="1 2">ALL</strain>
    </source>
</reference>
<evidence type="ECO:0000313" key="2">
    <source>
        <dbReference type="Proteomes" id="UP000298663"/>
    </source>
</evidence>
<dbReference type="STRING" id="34508.A0A4U5M680"/>
<dbReference type="OrthoDB" id="509821at2759"/>
<comment type="caution">
    <text evidence="1">The sequence shown here is derived from an EMBL/GenBank/DDBJ whole genome shotgun (WGS) entry which is preliminary data.</text>
</comment>
<reference evidence="1 2" key="1">
    <citation type="journal article" date="2015" name="Genome Biol.">
        <title>Comparative genomics of Steinernema reveals deeply conserved gene regulatory networks.</title>
        <authorList>
            <person name="Dillman A.R."/>
            <person name="Macchietto M."/>
            <person name="Porter C.F."/>
            <person name="Rogers A."/>
            <person name="Williams B."/>
            <person name="Antoshechkin I."/>
            <person name="Lee M.M."/>
            <person name="Goodwin Z."/>
            <person name="Lu X."/>
            <person name="Lewis E.E."/>
            <person name="Goodrich-Blair H."/>
            <person name="Stock S.P."/>
            <person name="Adams B.J."/>
            <person name="Sternberg P.W."/>
            <person name="Mortazavi A."/>
        </authorList>
    </citation>
    <scope>NUCLEOTIDE SEQUENCE [LARGE SCALE GENOMIC DNA]</scope>
    <source>
        <strain evidence="1 2">ALL</strain>
    </source>
</reference>
<evidence type="ECO:0000313" key="1">
    <source>
        <dbReference type="EMBL" id="TKR64354.1"/>
    </source>
</evidence>
<organism evidence="1 2">
    <name type="scientific">Steinernema carpocapsae</name>
    <name type="common">Entomopathogenic nematode</name>
    <dbReference type="NCBI Taxonomy" id="34508"/>
    <lineage>
        <taxon>Eukaryota</taxon>
        <taxon>Metazoa</taxon>
        <taxon>Ecdysozoa</taxon>
        <taxon>Nematoda</taxon>
        <taxon>Chromadorea</taxon>
        <taxon>Rhabditida</taxon>
        <taxon>Tylenchina</taxon>
        <taxon>Panagrolaimomorpha</taxon>
        <taxon>Strongyloidoidea</taxon>
        <taxon>Steinernematidae</taxon>
        <taxon>Steinernema</taxon>
    </lineage>
</organism>
<accession>A0A4U5M680</accession>
<gene>
    <name evidence="1" type="ORF">L596_024905</name>
</gene>
<dbReference type="GO" id="GO:0016020">
    <property type="term" value="C:membrane"/>
    <property type="evidence" value="ECO:0007669"/>
    <property type="project" value="TreeGrafter"/>
</dbReference>
<name>A0A4U5M680_STECR</name>
<dbReference type="EMBL" id="AZBU02000009">
    <property type="protein sequence ID" value="TKR64354.1"/>
    <property type="molecule type" value="Genomic_DNA"/>
</dbReference>
<sequence length="428" mass="48920">MDRGNDLNWLETGRKPPVTRAVARKLMFSINTEAQLKVFMDQHASLWNTPSVSCLPPLNQINMPDSMKYELANDVREENDKYEMELVNGKVSLNISKDWHPPHPKDDHVQSILKKPKTFDGEWAKNADSWQRRKQASLMAQSDANSDADRKLSASLVAAARPLTLNQSMIFKKYEMDDLFLRVCEDRMRVWIRNSVVKPLADEIEKLNEIVVREKITPHIKIGHNTLEQLQQALQQSHALHSTVLSYLIPYLRVVNNQEYLVSRVTQLATDVAMRDFKWQGGGSEVSDGIERKSTWNEQLPTDSELIWMLFCVFMDTQLTPQSLAITENDTQKPFTHTYTVPKAGRNAPIQRTPQAFYISMISTSPPHFQLFTEGGRTLVDCGKGGCNLFKILVLFFRHAQLFNNDAIDQIHLSSGTLNISRIFASYI</sequence>
<dbReference type="Pfam" id="PF09786">
    <property type="entry name" value="CytochromB561_N"/>
    <property type="match status" value="1"/>
</dbReference>
<dbReference type="InterPro" id="IPR019176">
    <property type="entry name" value="Cytochrome_B561-rel"/>
</dbReference>
<dbReference type="Proteomes" id="UP000298663">
    <property type="component" value="Unassembled WGS sequence"/>
</dbReference>
<dbReference type="AlphaFoldDB" id="A0A4U5M680"/>
<dbReference type="PANTHER" id="PTHR21780">
    <property type="entry name" value="TRANSMEMBRANE PROTEIN 209"/>
    <property type="match status" value="1"/>
</dbReference>
<proteinExistence type="predicted"/>
<protein>
    <submittedName>
        <fullName evidence="1">Uncharacterized protein</fullName>
    </submittedName>
</protein>